<proteinExistence type="predicted"/>
<evidence type="ECO:0000313" key="3">
    <source>
        <dbReference type="Proteomes" id="UP001187192"/>
    </source>
</evidence>
<keyword evidence="3" id="KW-1185">Reference proteome</keyword>
<feature type="region of interest" description="Disordered" evidence="1">
    <location>
        <begin position="22"/>
        <end position="41"/>
    </location>
</feature>
<dbReference type="AlphaFoldDB" id="A0AA88J0M8"/>
<organism evidence="2 3">
    <name type="scientific">Ficus carica</name>
    <name type="common">Common fig</name>
    <dbReference type="NCBI Taxonomy" id="3494"/>
    <lineage>
        <taxon>Eukaryota</taxon>
        <taxon>Viridiplantae</taxon>
        <taxon>Streptophyta</taxon>
        <taxon>Embryophyta</taxon>
        <taxon>Tracheophyta</taxon>
        <taxon>Spermatophyta</taxon>
        <taxon>Magnoliopsida</taxon>
        <taxon>eudicotyledons</taxon>
        <taxon>Gunneridae</taxon>
        <taxon>Pentapetalae</taxon>
        <taxon>rosids</taxon>
        <taxon>fabids</taxon>
        <taxon>Rosales</taxon>
        <taxon>Moraceae</taxon>
        <taxon>Ficeae</taxon>
        <taxon>Ficus</taxon>
    </lineage>
</organism>
<reference evidence="2" key="1">
    <citation type="submission" date="2023-07" db="EMBL/GenBank/DDBJ databases">
        <title>draft genome sequence of fig (Ficus carica).</title>
        <authorList>
            <person name="Takahashi T."/>
            <person name="Nishimura K."/>
        </authorList>
    </citation>
    <scope>NUCLEOTIDE SEQUENCE</scope>
</reference>
<evidence type="ECO:0000313" key="2">
    <source>
        <dbReference type="EMBL" id="GMN58955.1"/>
    </source>
</evidence>
<accession>A0AA88J0M8</accession>
<sequence length="303" mass="34290">MPSNPTVTSALYNLHTMIRSSSLGPENRRQASKAPPSIPGPPRVLPFLQKPLAAMASVLLKLTKPKTVVRLVGGWAFQDREIARHESHLRTDEAFLIMISFIGFRRGNAAPIGEERQASIAKKLRKMRKLLDLKEKFRGEEGKEQISYIMGPRESVDETICGHLSPEDNRKLTTPLKKKEQIDVRCTYFGLAASAVFSAVILDPLEFLNGDCGRICFRAYFSVSSRATCFFLIETATSPTYKNVKGMLFLRNQRKLLTKHNFDGARLKQLVRTYNMQQNASTSIKKHFDKEVHLEDASDEEKF</sequence>
<protein>
    <submittedName>
        <fullName evidence="2">Uncharacterized protein</fullName>
    </submittedName>
</protein>
<name>A0AA88J0M8_FICCA</name>
<gene>
    <name evidence="2" type="ORF">TIFTF001_028059</name>
</gene>
<evidence type="ECO:0000256" key="1">
    <source>
        <dbReference type="SAM" id="MobiDB-lite"/>
    </source>
</evidence>
<comment type="caution">
    <text evidence="2">The sequence shown here is derived from an EMBL/GenBank/DDBJ whole genome shotgun (WGS) entry which is preliminary data.</text>
</comment>
<dbReference type="EMBL" id="BTGU01000082">
    <property type="protein sequence ID" value="GMN58955.1"/>
    <property type="molecule type" value="Genomic_DNA"/>
</dbReference>
<dbReference type="Proteomes" id="UP001187192">
    <property type="component" value="Unassembled WGS sequence"/>
</dbReference>